<dbReference type="RefSeq" id="WP_382171709.1">
    <property type="nucleotide sequence ID" value="NZ_JBHRXX010000002.1"/>
</dbReference>
<reference evidence="5" key="1">
    <citation type="journal article" date="2019" name="Int. J. Syst. Evol. Microbiol.">
        <title>The Global Catalogue of Microorganisms (GCM) 10K type strain sequencing project: providing services to taxonomists for standard genome sequencing and annotation.</title>
        <authorList>
            <consortium name="The Broad Institute Genomics Platform"/>
            <consortium name="The Broad Institute Genome Sequencing Center for Infectious Disease"/>
            <person name="Wu L."/>
            <person name="Ma J."/>
        </authorList>
    </citation>
    <scope>NUCLEOTIDE SEQUENCE [LARGE SCALE GENOMIC DNA]</scope>
    <source>
        <strain evidence="5">KCTC 42501</strain>
    </source>
</reference>
<dbReference type="Proteomes" id="UP001595729">
    <property type="component" value="Unassembled WGS sequence"/>
</dbReference>
<dbReference type="Pfam" id="PF13489">
    <property type="entry name" value="Methyltransf_23"/>
    <property type="match status" value="1"/>
</dbReference>
<sequence>MRQVAWSAYDDASESFFHTYESLRFSTTHRSFLRFLPAQGARCLDVGAGSGRDASALAARGYQVTAVEPSRGLRALAMAKHRQVNIRWIDDALPNLDKVKTLGEAYDFILLSAVWMHIEPKDRLPSLQTLKQLLVPHGSIALTLRIGDAPPNRPMYPINVDEFIAQATSVGLKAVYQSRKSVDSLKRERVRWIKLVLQPQTEPPRLATVKPSDGAPLASRTE</sequence>
<dbReference type="Gene3D" id="3.40.50.150">
    <property type="entry name" value="Vaccinia Virus protein VP39"/>
    <property type="match status" value="1"/>
</dbReference>
<dbReference type="CDD" id="cd02440">
    <property type="entry name" value="AdoMet_MTases"/>
    <property type="match status" value="1"/>
</dbReference>
<keyword evidence="2 4" id="KW-0808">Transferase</keyword>
<protein>
    <submittedName>
        <fullName evidence="4">Class I SAM-dependent methyltransferase</fullName>
        <ecNumber evidence="4">2.1.1.222</ecNumber>
        <ecNumber evidence="4">2.1.1.64</ecNumber>
    </submittedName>
</protein>
<evidence type="ECO:0000313" key="4">
    <source>
        <dbReference type="EMBL" id="MFC3682974.1"/>
    </source>
</evidence>
<keyword evidence="5" id="KW-1185">Reference proteome</keyword>
<dbReference type="SUPFAM" id="SSF53335">
    <property type="entry name" value="S-adenosyl-L-methionine-dependent methyltransferases"/>
    <property type="match status" value="1"/>
</dbReference>
<evidence type="ECO:0000256" key="3">
    <source>
        <dbReference type="ARBA" id="ARBA00022691"/>
    </source>
</evidence>
<dbReference type="PANTHER" id="PTHR43464:SF19">
    <property type="entry name" value="UBIQUINONE BIOSYNTHESIS O-METHYLTRANSFERASE, MITOCHONDRIAL"/>
    <property type="match status" value="1"/>
</dbReference>
<name>A0ABV7VZJ1_9BURK</name>
<proteinExistence type="predicted"/>
<dbReference type="EC" id="2.1.1.64" evidence="4"/>
<dbReference type="GO" id="GO:0032259">
    <property type="term" value="P:methylation"/>
    <property type="evidence" value="ECO:0007669"/>
    <property type="project" value="UniProtKB-KW"/>
</dbReference>
<dbReference type="GO" id="GO:0061542">
    <property type="term" value="F:3-demethylubiquinol 3-O-methyltransferase activity"/>
    <property type="evidence" value="ECO:0007669"/>
    <property type="project" value="UniProtKB-EC"/>
</dbReference>
<organism evidence="4 5">
    <name type="scientific">Hydrogenophaga luteola</name>
    <dbReference type="NCBI Taxonomy" id="1591122"/>
    <lineage>
        <taxon>Bacteria</taxon>
        <taxon>Pseudomonadati</taxon>
        <taxon>Pseudomonadota</taxon>
        <taxon>Betaproteobacteria</taxon>
        <taxon>Burkholderiales</taxon>
        <taxon>Comamonadaceae</taxon>
        <taxon>Hydrogenophaga</taxon>
    </lineage>
</organism>
<keyword evidence="1 4" id="KW-0489">Methyltransferase</keyword>
<dbReference type="PANTHER" id="PTHR43464">
    <property type="entry name" value="METHYLTRANSFERASE"/>
    <property type="match status" value="1"/>
</dbReference>
<comment type="caution">
    <text evidence="4">The sequence shown here is derived from an EMBL/GenBank/DDBJ whole genome shotgun (WGS) entry which is preliminary data.</text>
</comment>
<dbReference type="EC" id="2.1.1.222" evidence="4"/>
<evidence type="ECO:0000256" key="2">
    <source>
        <dbReference type="ARBA" id="ARBA00022679"/>
    </source>
</evidence>
<keyword evidence="3" id="KW-0949">S-adenosyl-L-methionine</keyword>
<evidence type="ECO:0000313" key="5">
    <source>
        <dbReference type="Proteomes" id="UP001595729"/>
    </source>
</evidence>
<accession>A0ABV7VZJ1</accession>
<dbReference type="GO" id="GO:0102208">
    <property type="term" value="F:2-polyprenyl-6-hydroxyphenol methylase activity"/>
    <property type="evidence" value="ECO:0007669"/>
    <property type="project" value="UniProtKB-EC"/>
</dbReference>
<evidence type="ECO:0000256" key="1">
    <source>
        <dbReference type="ARBA" id="ARBA00022603"/>
    </source>
</evidence>
<dbReference type="InterPro" id="IPR029063">
    <property type="entry name" value="SAM-dependent_MTases_sf"/>
</dbReference>
<dbReference type="EMBL" id="JBHRXX010000002">
    <property type="protein sequence ID" value="MFC3682974.1"/>
    <property type="molecule type" value="Genomic_DNA"/>
</dbReference>
<gene>
    <name evidence="4" type="ORF">ACFOPI_05170</name>
</gene>